<dbReference type="AlphaFoldDB" id="A0A1Y0B4I8"/>
<geneLocation type="mitochondrion" evidence="1"/>
<evidence type="ECO:0000313" key="1">
    <source>
        <dbReference type="EMBL" id="ART32376.1"/>
    </source>
</evidence>
<sequence length="34" mass="3957">MGSQLRPSLSSSFRLGFMQLMSGKRLSYRRVTMF</sequence>
<protein>
    <submittedName>
        <fullName evidence="1">Uncharacterized protein</fullName>
    </submittedName>
</protein>
<gene>
    <name evidence="1" type="ORF">AEK19_MT2230</name>
</gene>
<reference evidence="1" key="1">
    <citation type="submission" date="2017-03" db="EMBL/GenBank/DDBJ databases">
        <title>The mitochondrial genome of the carnivorous plant Utricularia reniformis (Lentibulariaceae): structure, comparative analysis and evolutionary landmarks.</title>
        <authorList>
            <person name="Silva S.R."/>
            <person name="Alvarenga D.O."/>
            <person name="Michael T.P."/>
            <person name="Miranda V.F.O."/>
            <person name="Varani A.M."/>
        </authorList>
    </citation>
    <scope>NUCLEOTIDE SEQUENCE</scope>
</reference>
<proteinExistence type="predicted"/>
<keyword evidence="1" id="KW-0496">Mitochondrion</keyword>
<organism evidence="1">
    <name type="scientific">Utricularia reniformis</name>
    <dbReference type="NCBI Taxonomy" id="192314"/>
    <lineage>
        <taxon>Eukaryota</taxon>
        <taxon>Viridiplantae</taxon>
        <taxon>Streptophyta</taxon>
        <taxon>Embryophyta</taxon>
        <taxon>Tracheophyta</taxon>
        <taxon>Spermatophyta</taxon>
        <taxon>Magnoliopsida</taxon>
        <taxon>eudicotyledons</taxon>
        <taxon>Gunneridae</taxon>
        <taxon>Pentapetalae</taxon>
        <taxon>asterids</taxon>
        <taxon>lamiids</taxon>
        <taxon>Lamiales</taxon>
        <taxon>Lentibulariaceae</taxon>
        <taxon>Utricularia</taxon>
    </lineage>
</organism>
<accession>A0A1Y0B4I8</accession>
<name>A0A1Y0B4I8_9LAMI</name>
<dbReference type="EMBL" id="KY774314">
    <property type="protein sequence ID" value="ART32376.1"/>
    <property type="molecule type" value="Genomic_DNA"/>
</dbReference>